<proteinExistence type="predicted"/>
<evidence type="ECO:0000313" key="2">
    <source>
        <dbReference type="EMBL" id="RAQ28220.1"/>
    </source>
</evidence>
<accession>A0A328UF19</accession>
<dbReference type="PROSITE" id="PS50943">
    <property type="entry name" value="HTH_CROC1"/>
    <property type="match status" value="1"/>
</dbReference>
<dbReference type="AlphaFoldDB" id="A0A328UF19"/>
<evidence type="ECO:0000313" key="3">
    <source>
        <dbReference type="Proteomes" id="UP000249377"/>
    </source>
</evidence>
<dbReference type="GO" id="GO:0003677">
    <property type="term" value="F:DNA binding"/>
    <property type="evidence" value="ECO:0007669"/>
    <property type="project" value="InterPro"/>
</dbReference>
<dbReference type="InterPro" id="IPR001387">
    <property type="entry name" value="Cro/C1-type_HTH"/>
</dbReference>
<reference evidence="2 3" key="1">
    <citation type="submission" date="2018-06" db="EMBL/GenBank/DDBJ databases">
        <title>Noncontiguous genome sequence of Ruminococcaceae bacterium ASD2818.</title>
        <authorList>
            <person name="Chaplin A.V."/>
            <person name="Sokolova S.R."/>
            <person name="Kochetkova T.O."/>
            <person name="Goltsov A.Y."/>
            <person name="Trofimov D.Y."/>
            <person name="Efimov B.A."/>
        </authorList>
    </citation>
    <scope>NUCLEOTIDE SEQUENCE [LARGE SCALE GENOMIC DNA]</scope>
    <source>
        <strain evidence="2 3">ASD2818</strain>
    </source>
</reference>
<evidence type="ECO:0000259" key="1">
    <source>
        <dbReference type="PROSITE" id="PS50943"/>
    </source>
</evidence>
<keyword evidence="3" id="KW-1185">Reference proteome</keyword>
<name>A0A328UF19_9FIRM</name>
<feature type="domain" description="HTH cro/C1-type" evidence="1">
    <location>
        <begin position="45"/>
        <end position="80"/>
    </location>
</feature>
<protein>
    <submittedName>
        <fullName evidence="2">XRE family transcriptional regulator</fullName>
    </submittedName>
</protein>
<dbReference type="EMBL" id="QLYR01000007">
    <property type="protein sequence ID" value="RAQ28220.1"/>
    <property type="molecule type" value="Genomic_DNA"/>
</dbReference>
<dbReference type="SUPFAM" id="SSF47413">
    <property type="entry name" value="lambda repressor-like DNA-binding domains"/>
    <property type="match status" value="1"/>
</dbReference>
<dbReference type="Gene3D" id="1.10.260.40">
    <property type="entry name" value="lambda repressor-like DNA-binding domains"/>
    <property type="match status" value="1"/>
</dbReference>
<dbReference type="InterPro" id="IPR010982">
    <property type="entry name" value="Lambda_DNA-bd_dom_sf"/>
</dbReference>
<gene>
    <name evidence="2" type="ORF">DPQ25_10570</name>
</gene>
<dbReference type="CDD" id="cd00093">
    <property type="entry name" value="HTH_XRE"/>
    <property type="match status" value="1"/>
</dbReference>
<comment type="caution">
    <text evidence="2">The sequence shown here is derived from an EMBL/GenBank/DDBJ whole genome shotgun (WGS) entry which is preliminary data.</text>
</comment>
<dbReference type="SMART" id="SM00530">
    <property type="entry name" value="HTH_XRE"/>
    <property type="match status" value="1"/>
</dbReference>
<dbReference type="Proteomes" id="UP000249377">
    <property type="component" value="Unassembled WGS sequence"/>
</dbReference>
<sequence length="88" mass="9615">MKCGRFSSGPPHEETRRYCSQDIANRIKARAKAQGKSIGWLLSSCGLGKNTVSKIRQGKDILTLNFAKIADALGCSVDYLLGRTDDEP</sequence>
<organism evidence="2 3">
    <name type="scientific">Hydrogeniiclostridium mannosilyticum</name>
    <dbReference type="NCBI Taxonomy" id="2764322"/>
    <lineage>
        <taxon>Bacteria</taxon>
        <taxon>Bacillati</taxon>
        <taxon>Bacillota</taxon>
        <taxon>Clostridia</taxon>
        <taxon>Eubacteriales</taxon>
        <taxon>Acutalibacteraceae</taxon>
        <taxon>Hydrogeniiclostridium</taxon>
    </lineage>
</organism>